<name>A0A6J4JR29_9ACTN</name>
<gene>
    <name evidence="3" type="ORF">AVDCRST_MAG41-3936</name>
</gene>
<evidence type="ECO:0000256" key="2">
    <source>
        <dbReference type="SAM" id="SignalP"/>
    </source>
</evidence>
<feature type="chain" id="PRO_5027111566" evidence="2">
    <location>
        <begin position="27"/>
        <end position="225"/>
    </location>
</feature>
<feature type="compositionally biased region" description="Low complexity" evidence="1">
    <location>
        <begin position="52"/>
        <end position="65"/>
    </location>
</feature>
<protein>
    <submittedName>
        <fullName evidence="3">Uncharacterized protein</fullName>
    </submittedName>
</protein>
<dbReference type="EMBL" id="CADCTP010000367">
    <property type="protein sequence ID" value="CAA9285348.1"/>
    <property type="molecule type" value="Genomic_DNA"/>
</dbReference>
<accession>A0A6J4JR29</accession>
<evidence type="ECO:0000256" key="1">
    <source>
        <dbReference type="SAM" id="MobiDB-lite"/>
    </source>
</evidence>
<dbReference type="PROSITE" id="PS51257">
    <property type="entry name" value="PROKAR_LIPOPROTEIN"/>
    <property type="match status" value="1"/>
</dbReference>
<feature type="region of interest" description="Disordered" evidence="1">
    <location>
        <begin position="25"/>
        <end position="77"/>
    </location>
</feature>
<evidence type="ECO:0000313" key="3">
    <source>
        <dbReference type="EMBL" id="CAA9285348.1"/>
    </source>
</evidence>
<reference evidence="3" key="1">
    <citation type="submission" date="2020-02" db="EMBL/GenBank/DDBJ databases">
        <authorList>
            <person name="Meier V. D."/>
        </authorList>
    </citation>
    <scope>NUCLEOTIDE SEQUENCE</scope>
    <source>
        <strain evidence="3">AVDCRST_MAG41</strain>
    </source>
</reference>
<feature type="signal peptide" evidence="2">
    <location>
        <begin position="1"/>
        <end position="26"/>
    </location>
</feature>
<sequence length="225" mass="22214">MSRRTRAVLGSVVALLAVAGCATSTAGSGRPADGATAAGGPAASPTSPPPTGGADPTASGPAGSALPGDPTGRVASVGTLRMPLTPGTTARVDGDFLCVTLANGTGCDLEVVDIGRIRAAGGSVSTPAPGEEYGWWWGSDAPSCGDSGQVSAVTRSAVTEKGFKKVGPKTAAYGRWAVSCADATKDFAPRLWWLPTSQLALRQRGSAAGTGEAVDKLLAGVTFGA</sequence>
<organism evidence="3">
    <name type="scientific">uncultured Mycobacteriales bacterium</name>
    <dbReference type="NCBI Taxonomy" id="581187"/>
    <lineage>
        <taxon>Bacteria</taxon>
        <taxon>Bacillati</taxon>
        <taxon>Actinomycetota</taxon>
        <taxon>Actinomycetes</taxon>
        <taxon>Mycobacteriales</taxon>
        <taxon>environmental samples</taxon>
    </lineage>
</organism>
<dbReference type="AlphaFoldDB" id="A0A6J4JR29"/>
<keyword evidence="2" id="KW-0732">Signal</keyword>
<feature type="compositionally biased region" description="Low complexity" evidence="1">
    <location>
        <begin position="31"/>
        <end position="45"/>
    </location>
</feature>
<proteinExistence type="predicted"/>